<reference evidence="2" key="1">
    <citation type="submission" date="2017-06" db="EMBL/GenBank/DDBJ databases">
        <title>Genome analysis of Fimbriiglobus ruber SP5, the first member of the order Planctomycetales with confirmed chitinolytic capability.</title>
        <authorList>
            <person name="Ravin N.V."/>
            <person name="Rakitin A.L."/>
            <person name="Ivanova A.A."/>
            <person name="Beletsky A.V."/>
            <person name="Kulichevskaya I.S."/>
            <person name="Mardanov A.V."/>
            <person name="Dedysh S.N."/>
        </authorList>
    </citation>
    <scope>NUCLEOTIDE SEQUENCE [LARGE SCALE GENOMIC DNA]</scope>
    <source>
        <strain evidence="2">SP5</strain>
    </source>
</reference>
<keyword evidence="2" id="KW-1185">Reference proteome</keyword>
<evidence type="ECO:0000313" key="1">
    <source>
        <dbReference type="EMBL" id="OWK37407.1"/>
    </source>
</evidence>
<comment type="caution">
    <text evidence="1">The sequence shown here is derived from an EMBL/GenBank/DDBJ whole genome shotgun (WGS) entry which is preliminary data.</text>
</comment>
<dbReference type="Proteomes" id="UP000214646">
    <property type="component" value="Unassembled WGS sequence"/>
</dbReference>
<dbReference type="EMBL" id="NIDE01000014">
    <property type="protein sequence ID" value="OWK37407.1"/>
    <property type="molecule type" value="Genomic_DNA"/>
</dbReference>
<sequence>MSVQVVDGVEVTKELKLRLIDIIWEEAPEWLNSRGDPYLPDLFDNAAKDDWDLAEAIIVAAREDSDEAFMKTASEYSQRSLDQTVLVFYQALCKEAFEVLRRARSDHEIFLRLTKAEEEEYNRDGEWLRQARSALAHFFRRT</sequence>
<dbReference type="RefSeq" id="WP_088257335.1">
    <property type="nucleotide sequence ID" value="NZ_NIDE01000014.1"/>
</dbReference>
<name>A0A225DMI3_9BACT</name>
<organism evidence="1 2">
    <name type="scientific">Fimbriiglobus ruber</name>
    <dbReference type="NCBI Taxonomy" id="1908690"/>
    <lineage>
        <taxon>Bacteria</taxon>
        <taxon>Pseudomonadati</taxon>
        <taxon>Planctomycetota</taxon>
        <taxon>Planctomycetia</taxon>
        <taxon>Gemmatales</taxon>
        <taxon>Gemmataceae</taxon>
        <taxon>Fimbriiglobus</taxon>
    </lineage>
</organism>
<dbReference type="AlphaFoldDB" id="A0A225DMI3"/>
<protein>
    <submittedName>
        <fullName evidence="1">Uncharacterized protein</fullName>
    </submittedName>
</protein>
<evidence type="ECO:0000313" key="2">
    <source>
        <dbReference type="Proteomes" id="UP000214646"/>
    </source>
</evidence>
<accession>A0A225DMI3</accession>
<proteinExistence type="predicted"/>
<gene>
    <name evidence="1" type="ORF">FRUB_06527</name>
</gene>